<dbReference type="EMBL" id="JACVVK020000087">
    <property type="protein sequence ID" value="KAK7494036.1"/>
    <property type="molecule type" value="Genomic_DNA"/>
</dbReference>
<proteinExistence type="predicted"/>
<accession>A0ABD0L3E1</accession>
<gene>
    <name evidence="2" type="ORF">BaRGS_00014694</name>
</gene>
<reference evidence="2 3" key="1">
    <citation type="journal article" date="2023" name="Sci. Data">
        <title>Genome assembly of the Korean intertidal mud-creeper Batillaria attramentaria.</title>
        <authorList>
            <person name="Patra A.K."/>
            <person name="Ho P.T."/>
            <person name="Jun S."/>
            <person name="Lee S.J."/>
            <person name="Kim Y."/>
            <person name="Won Y.J."/>
        </authorList>
    </citation>
    <scope>NUCLEOTIDE SEQUENCE [LARGE SCALE GENOMIC DNA]</scope>
    <source>
        <strain evidence="2">Wonlab-2016</strain>
    </source>
</reference>
<organism evidence="2 3">
    <name type="scientific">Batillaria attramentaria</name>
    <dbReference type="NCBI Taxonomy" id="370345"/>
    <lineage>
        <taxon>Eukaryota</taxon>
        <taxon>Metazoa</taxon>
        <taxon>Spiralia</taxon>
        <taxon>Lophotrochozoa</taxon>
        <taxon>Mollusca</taxon>
        <taxon>Gastropoda</taxon>
        <taxon>Caenogastropoda</taxon>
        <taxon>Sorbeoconcha</taxon>
        <taxon>Cerithioidea</taxon>
        <taxon>Batillariidae</taxon>
        <taxon>Batillaria</taxon>
    </lineage>
</organism>
<evidence type="ECO:0000313" key="3">
    <source>
        <dbReference type="Proteomes" id="UP001519460"/>
    </source>
</evidence>
<evidence type="ECO:0000256" key="1">
    <source>
        <dbReference type="SAM" id="MobiDB-lite"/>
    </source>
</evidence>
<keyword evidence="3" id="KW-1185">Reference proteome</keyword>
<feature type="region of interest" description="Disordered" evidence="1">
    <location>
        <begin position="1"/>
        <end position="21"/>
    </location>
</feature>
<sequence length="107" mass="12026">MHRANIRPGPDWTNDRGSGVSPARAVRVMTYSFYTLNAWKASHDSSYIPLCPLGTDARVDFSTVQPRGYSAPRFHRTQKYFKQTLPSGIRRASPLGVTVWTTLARQA</sequence>
<dbReference type="AlphaFoldDB" id="A0ABD0L3E1"/>
<name>A0ABD0L3E1_9CAEN</name>
<protein>
    <submittedName>
        <fullName evidence="2">Uncharacterized protein</fullName>
    </submittedName>
</protein>
<evidence type="ECO:0000313" key="2">
    <source>
        <dbReference type="EMBL" id="KAK7494036.1"/>
    </source>
</evidence>
<dbReference type="Proteomes" id="UP001519460">
    <property type="component" value="Unassembled WGS sequence"/>
</dbReference>
<comment type="caution">
    <text evidence="2">The sequence shown here is derived from an EMBL/GenBank/DDBJ whole genome shotgun (WGS) entry which is preliminary data.</text>
</comment>